<evidence type="ECO:0000256" key="1">
    <source>
        <dbReference type="SAM" id="MobiDB-lite"/>
    </source>
</evidence>
<dbReference type="AlphaFoldDB" id="M9LKY7"/>
<dbReference type="OrthoDB" id="2558149at2759"/>
<feature type="chain" id="PRO_5004099860" description="Effector family protein Eff1" evidence="2">
    <location>
        <begin position="27"/>
        <end position="385"/>
    </location>
</feature>
<feature type="compositionally biased region" description="Polar residues" evidence="1">
    <location>
        <begin position="188"/>
        <end position="201"/>
    </location>
</feature>
<keyword evidence="2" id="KW-0732">Signal</keyword>
<sequence length="385" mass="41984">MAPVCWHAAAVFLSVVLSLFIVEVASLPAGSPDSSWSAGSNFVPMDEDDSITSAHSRNGPSWHHAPSGQHEGLPQPWHHDPSDLHQPAWGVSGSAPVLPHQHDPAWVPAPTGPLDDLDHMILDHLLNDVSAAAPPSGQGSTARLLNHLAQAKPADILRQSGHREFPQGLRFGMPTANPSSEPRPDSPGQASSSGSPRSPQPENAGRLIPTEPAVNLLKIPETPPHLPPLATVGYSKYAFPYAEPDTKLRSVINSHVFDGKLHWVDLNDFSSSLRRPLFRGATKANRLLPYVVDPSTAGAHDGSGEIRMVIHKVHVFPGTKPHPVPTRTYYSLWSYPRKSLWRQPQIKQIGVGYLEPKDVEHVDRHLDLMGKSGEYRDAVLSRIHV</sequence>
<reference evidence="4" key="1">
    <citation type="journal article" date="2013" name="Genome Announc.">
        <title>Genome sequence of the basidiomycetous yeast Pseudozyma antarctica T-34, a producer of the glycolipid biosurfactants mannosylerythritol lipids.</title>
        <authorList>
            <person name="Morita T."/>
            <person name="Koike H."/>
            <person name="Koyama Y."/>
            <person name="Hagiwara H."/>
            <person name="Ito E."/>
            <person name="Fukuoka T."/>
            <person name="Imura T."/>
            <person name="Machida M."/>
            <person name="Kitamoto D."/>
        </authorList>
    </citation>
    <scope>NUCLEOTIDE SEQUENCE [LARGE SCALE GENOMIC DNA]</scope>
    <source>
        <strain evidence="4">T-34</strain>
    </source>
</reference>
<organism evidence="3 4">
    <name type="scientific">Pseudozyma antarctica (strain T-34)</name>
    <name type="common">Yeast</name>
    <name type="synonym">Candida antarctica</name>
    <dbReference type="NCBI Taxonomy" id="1151754"/>
    <lineage>
        <taxon>Eukaryota</taxon>
        <taxon>Fungi</taxon>
        <taxon>Dikarya</taxon>
        <taxon>Basidiomycota</taxon>
        <taxon>Ustilaginomycotina</taxon>
        <taxon>Ustilaginomycetes</taxon>
        <taxon>Ustilaginales</taxon>
        <taxon>Ustilaginaceae</taxon>
        <taxon>Moesziomyces</taxon>
    </lineage>
</organism>
<evidence type="ECO:0000313" key="3">
    <source>
        <dbReference type="EMBL" id="GAC72126.1"/>
    </source>
</evidence>
<accession>M9LKY7</accession>
<dbReference type="Proteomes" id="UP000011976">
    <property type="component" value="Unassembled WGS sequence"/>
</dbReference>
<evidence type="ECO:0008006" key="5">
    <source>
        <dbReference type="Google" id="ProtNLM"/>
    </source>
</evidence>
<evidence type="ECO:0000256" key="2">
    <source>
        <dbReference type="SAM" id="SignalP"/>
    </source>
</evidence>
<feature type="signal peptide" evidence="2">
    <location>
        <begin position="1"/>
        <end position="26"/>
    </location>
</feature>
<dbReference type="EMBL" id="DF196772">
    <property type="protein sequence ID" value="GAC72126.1"/>
    <property type="molecule type" value="Genomic_DNA"/>
</dbReference>
<proteinExistence type="predicted"/>
<protein>
    <recommendedName>
        <fullName evidence="5">Effector family protein Eff1</fullName>
    </recommendedName>
</protein>
<name>M9LKY7_PSEA3</name>
<feature type="region of interest" description="Disordered" evidence="1">
    <location>
        <begin position="29"/>
        <end position="110"/>
    </location>
</feature>
<evidence type="ECO:0000313" key="4">
    <source>
        <dbReference type="Proteomes" id="UP000011976"/>
    </source>
</evidence>
<gene>
    <name evidence="3" type="ORF">PANT_6d00086</name>
</gene>
<feature type="region of interest" description="Disordered" evidence="1">
    <location>
        <begin position="166"/>
        <end position="207"/>
    </location>
</feature>